<keyword evidence="3 6" id="KW-0548">Nucleotidyltransferase</keyword>
<keyword evidence="1 6" id="KW-0240">DNA-directed RNA polymerase</keyword>
<dbReference type="GO" id="GO:0032549">
    <property type="term" value="F:ribonucleoside binding"/>
    <property type="evidence" value="ECO:0007669"/>
    <property type="project" value="InterPro"/>
</dbReference>
<name>A0AAJ1PS38_9MOLU</name>
<evidence type="ECO:0000313" key="14">
    <source>
        <dbReference type="EMBL" id="MDJ1645698.1"/>
    </source>
</evidence>
<dbReference type="EMBL" id="JASDDP010000011">
    <property type="protein sequence ID" value="MDJ1645698.1"/>
    <property type="molecule type" value="Genomic_DNA"/>
</dbReference>
<dbReference type="InterPro" id="IPR007120">
    <property type="entry name" value="DNA-dir_RNAP_su2_dom"/>
</dbReference>
<evidence type="ECO:0000259" key="13">
    <source>
        <dbReference type="Pfam" id="PF10385"/>
    </source>
</evidence>
<evidence type="ECO:0000259" key="12">
    <source>
        <dbReference type="Pfam" id="PF04565"/>
    </source>
</evidence>
<reference evidence="14" key="1">
    <citation type="submission" date="2023-05" db="EMBL/GenBank/DDBJ databases">
        <title>Mycoplasma phocimorsus sp. nov., isolated from Scandinavian patients with seal finger or septic arthritis after contact with seals.</title>
        <authorList>
            <person name="Skafte-Holm A."/>
            <person name="Pedersen T.R."/>
            <person name="Froelund M."/>
            <person name="Stegger M."/>
            <person name="Qvortrup K."/>
            <person name="Michaels D.L."/>
            <person name="Brown D.R."/>
            <person name="Jensen J.S."/>
        </authorList>
    </citation>
    <scope>NUCLEOTIDE SEQUENCE</scope>
    <source>
        <strain evidence="14">M5725</strain>
    </source>
</reference>
<comment type="caution">
    <text evidence="14">The sequence shown here is derived from an EMBL/GenBank/DDBJ whole genome shotgun (WGS) entry which is preliminary data.</text>
</comment>
<dbReference type="Gene3D" id="3.90.1800.10">
    <property type="entry name" value="RNA polymerase alpha subunit dimerisation domain"/>
    <property type="match status" value="1"/>
</dbReference>
<evidence type="ECO:0000256" key="1">
    <source>
        <dbReference type="ARBA" id="ARBA00022478"/>
    </source>
</evidence>
<dbReference type="Gene3D" id="2.40.50.100">
    <property type="match status" value="1"/>
</dbReference>
<evidence type="ECO:0000256" key="4">
    <source>
        <dbReference type="ARBA" id="ARBA00023163"/>
    </source>
</evidence>
<dbReference type="Gene3D" id="2.30.150.10">
    <property type="entry name" value="DNA-directed RNA polymerase, beta subunit, external 1 domain"/>
    <property type="match status" value="1"/>
</dbReference>
<dbReference type="PROSITE" id="PS01166">
    <property type="entry name" value="RNA_POL_BETA"/>
    <property type="match status" value="1"/>
</dbReference>
<dbReference type="Pfam" id="PF04560">
    <property type="entry name" value="RNA_pol_Rpb2_7"/>
    <property type="match status" value="1"/>
</dbReference>
<evidence type="ECO:0000256" key="5">
    <source>
        <dbReference type="ARBA" id="ARBA00048552"/>
    </source>
</evidence>
<dbReference type="SUPFAM" id="SSF64484">
    <property type="entry name" value="beta and beta-prime subunits of DNA dependent RNA-polymerase"/>
    <property type="match status" value="1"/>
</dbReference>
<dbReference type="GO" id="GO:0000428">
    <property type="term" value="C:DNA-directed RNA polymerase complex"/>
    <property type="evidence" value="ECO:0007669"/>
    <property type="project" value="UniProtKB-KW"/>
</dbReference>
<comment type="subunit">
    <text evidence="6 8">The RNAP catalytic core consists of 2 alpha, 1 beta, 1 beta' and 1 omega subunit. When a sigma factor is associated with the core the holoenzyme is formed, which can initiate transcription.</text>
</comment>
<dbReference type="InterPro" id="IPR010243">
    <property type="entry name" value="RNA_pol_bsu_bac"/>
</dbReference>
<feature type="domain" description="RNA polymerase Rpb2" evidence="12">
    <location>
        <begin position="510"/>
        <end position="578"/>
    </location>
</feature>
<comment type="similarity">
    <text evidence="6 7">Belongs to the RNA polymerase beta chain family.</text>
</comment>
<dbReference type="Pfam" id="PF04563">
    <property type="entry name" value="RNA_pol_Rpb2_1"/>
    <property type="match status" value="1"/>
</dbReference>
<dbReference type="HAMAP" id="MF_01321">
    <property type="entry name" value="RNApol_bact_RpoB"/>
    <property type="match status" value="1"/>
</dbReference>
<dbReference type="InterPro" id="IPR007641">
    <property type="entry name" value="RNA_pol_Rpb2_7"/>
</dbReference>
<dbReference type="Proteomes" id="UP001224428">
    <property type="component" value="Unassembled WGS sequence"/>
</dbReference>
<dbReference type="InterPro" id="IPR007645">
    <property type="entry name" value="RNA_pol_Rpb2_3"/>
</dbReference>
<keyword evidence="15" id="KW-1185">Reference proteome</keyword>
<gene>
    <name evidence="6" type="primary">rpoB</name>
    <name evidence="14" type="ORF">QLQ80_01165</name>
</gene>
<evidence type="ECO:0000313" key="15">
    <source>
        <dbReference type="Proteomes" id="UP001224428"/>
    </source>
</evidence>
<dbReference type="InterPro" id="IPR037033">
    <property type="entry name" value="DNA-dir_RNAP_su2_hyb_sf"/>
</dbReference>
<dbReference type="Pfam" id="PF10385">
    <property type="entry name" value="RNA_pol_Rpb2_45"/>
    <property type="match status" value="1"/>
</dbReference>
<evidence type="ECO:0000256" key="6">
    <source>
        <dbReference type="HAMAP-Rule" id="MF_01321"/>
    </source>
</evidence>
<evidence type="ECO:0000259" key="10">
    <source>
        <dbReference type="Pfam" id="PF04560"/>
    </source>
</evidence>
<dbReference type="RefSeq" id="WP_283823788.1">
    <property type="nucleotide sequence ID" value="NZ_JASDAY010000024.1"/>
</dbReference>
<dbReference type="GO" id="GO:0003899">
    <property type="term" value="F:DNA-directed RNA polymerase activity"/>
    <property type="evidence" value="ECO:0007669"/>
    <property type="project" value="UniProtKB-UniRule"/>
</dbReference>
<sequence length="1210" mass="135816">MQNKKTGLDYCERQFTTFTKRRDYAIGKQSLPVVDFLEIQKKSFQEFLDTGLEQIFQEHYPITSTSKKIKIEYVDNSAVIKFDGEESQKIKEAKQKGSTYAAKIYARLRKQNTETGEVKEEEVLFGELPLMTKGASFIINGSEKIIVSQLIRSSGVYYGLNVRNKQSDDLFNKVEILPRIGSWIEISHRVTGTSVDYVKIKIDKNKNFVLPTFLGAFGITASTMRKLFGDSRVLNETIKKDKINNDQAVESNYSSDEIKALCQENIYRNLKKGDRFTEEAAASFLPGMLFNKKRYTLLKTGRYMINRKLNFVDRITNTYLAQDIIVEGEAIYSKNTFITNRIALKIQKLFDTGKISLQNIPDIQPDVYGKQLLEKPELKDRIKIGTLLIYPTKNWMNSGKEPVLVISTDPTADEHHLIISDIIAAVGYYFNLLDGVGLDDDPDSLMNKRIIAIGELLYNQFNVGFSKLVKNTRERLSSKDTEKITPKNVTNNKLIYNQIKQFYNTSKLSQFMDQINPLAEISNKRRITSLGPGGLNRETAQFEVRDVHPTHYGRICPIETPEGPNIGLILNLATYAKVNDFGFLETPYFRVTDGIVDFDDVVYLTAREEINHKFIQSSTRIDENNKIVDEFVISRCNGDYVTTPREEIDFIDVDSKQMTSLAASAIPFLENNDANRALMGSNMQRQAVPLLVAEAPLVGTGIEADIAKYSFSNVICQRDGEVVYVDGNQIHVKVEEDKPRKKGKVDKYFLRIYERSNQGSIINQTPVVKIGQLVSKGDILADGPSCENGELALGKNITVAFTTWHGYNFEDAVIVNERLVKDDVYTSIHVEEETLLFRNSKAGNDELTVDIPNTSTFSKRHLNEQGIVSIGAEVKPGDILVGRVSPKGDENPSPEEKLVAAIFGKKTANIKDTSLKVKNGHSGTVIGVEVLSRENGDTLEDGIEKIVKVWIAQKRKIKVGDKMAGRHGNKGVVSIVVPEEDMPYMEDGTPVDIMLNPQGVPSRMNIGQILELHLGLAAKKLGVKFATRVFDGISKTQLLDILDEAQLPRHGKMKLYDGITGEPFDNLISVGVMYMLKLSHMIDDKMHARSIGPYSLITQQPLGGKSQMGGQRFGEMETWAIESYGATNVLQELLTYKSDNINGRNDLYTALASGKTLPKAGTPESFNVLAYELRGLGIKLEVHRKDKFIEDEITEGNKQINRDDIEGGRE</sequence>
<dbReference type="InterPro" id="IPR007644">
    <property type="entry name" value="RNA_pol_bsu_protrusion"/>
</dbReference>
<dbReference type="AlphaFoldDB" id="A0AAJ1PS38"/>
<dbReference type="InterPro" id="IPR042107">
    <property type="entry name" value="DNA-dir_RNA_pol_bsu_ext_1_sf"/>
</dbReference>
<dbReference type="PANTHER" id="PTHR20856">
    <property type="entry name" value="DNA-DIRECTED RNA POLYMERASE I SUBUNIT 2"/>
    <property type="match status" value="1"/>
</dbReference>
<dbReference type="GO" id="GO:0003677">
    <property type="term" value="F:DNA binding"/>
    <property type="evidence" value="ECO:0007669"/>
    <property type="project" value="UniProtKB-UniRule"/>
</dbReference>
<evidence type="ECO:0000256" key="7">
    <source>
        <dbReference type="RuleBase" id="RU000434"/>
    </source>
</evidence>
<evidence type="ECO:0000259" key="9">
    <source>
        <dbReference type="Pfam" id="PF00562"/>
    </source>
</evidence>
<feature type="domain" description="RNA polymerase beta subunit protrusion" evidence="11">
    <location>
        <begin position="38"/>
        <end position="492"/>
    </location>
</feature>
<evidence type="ECO:0000256" key="8">
    <source>
        <dbReference type="RuleBase" id="RU363031"/>
    </source>
</evidence>
<evidence type="ECO:0000256" key="3">
    <source>
        <dbReference type="ARBA" id="ARBA00022695"/>
    </source>
</evidence>
<keyword evidence="2 6" id="KW-0808">Transferase</keyword>
<dbReference type="Pfam" id="PF00562">
    <property type="entry name" value="RNA_pol_Rpb2_6"/>
    <property type="match status" value="1"/>
</dbReference>
<feature type="domain" description="DNA-directed RNA polymerase subunit 2 hybrid-binding" evidence="9">
    <location>
        <begin position="716"/>
        <end position="1107"/>
    </location>
</feature>
<organism evidence="14 15">
    <name type="scientific">Mycoplasma phocimorsus</name>
    <dbReference type="NCBI Taxonomy" id="3045839"/>
    <lineage>
        <taxon>Bacteria</taxon>
        <taxon>Bacillati</taxon>
        <taxon>Mycoplasmatota</taxon>
        <taxon>Mollicutes</taxon>
        <taxon>Mycoplasmataceae</taxon>
        <taxon>Mycoplasma</taxon>
    </lineage>
</organism>
<keyword evidence="4 6" id="KW-0804">Transcription</keyword>
<feature type="domain" description="RNA polymerase Rpb2" evidence="10">
    <location>
        <begin position="1109"/>
        <end position="1183"/>
    </location>
</feature>
<dbReference type="Pfam" id="PF04565">
    <property type="entry name" value="RNA_pol_Rpb2_3"/>
    <property type="match status" value="1"/>
</dbReference>
<dbReference type="EC" id="2.7.7.6" evidence="6 8"/>
<dbReference type="Gene3D" id="2.40.270.10">
    <property type="entry name" value="DNA-directed RNA polymerase, subunit 2, domain 6"/>
    <property type="match status" value="3"/>
</dbReference>
<dbReference type="NCBIfam" id="NF001616">
    <property type="entry name" value="PRK00405.1"/>
    <property type="match status" value="1"/>
</dbReference>
<evidence type="ECO:0000256" key="2">
    <source>
        <dbReference type="ARBA" id="ARBA00022679"/>
    </source>
</evidence>
<accession>A0AAJ1PS38</accession>
<dbReference type="InterPro" id="IPR007121">
    <property type="entry name" value="RNA_pol_bsu_CS"/>
</dbReference>
<dbReference type="Gene3D" id="3.90.1100.10">
    <property type="match status" value="2"/>
</dbReference>
<feature type="domain" description="DNA-directed RNA polymerase beta subunit external 1" evidence="13">
    <location>
        <begin position="588"/>
        <end position="653"/>
    </location>
</feature>
<comment type="catalytic activity">
    <reaction evidence="5 6 8">
        <text>RNA(n) + a ribonucleoside 5'-triphosphate = RNA(n+1) + diphosphate</text>
        <dbReference type="Rhea" id="RHEA:21248"/>
        <dbReference type="Rhea" id="RHEA-COMP:14527"/>
        <dbReference type="Rhea" id="RHEA-COMP:17342"/>
        <dbReference type="ChEBI" id="CHEBI:33019"/>
        <dbReference type="ChEBI" id="CHEBI:61557"/>
        <dbReference type="ChEBI" id="CHEBI:140395"/>
        <dbReference type="EC" id="2.7.7.6"/>
    </reaction>
</comment>
<dbReference type="GO" id="GO:0006351">
    <property type="term" value="P:DNA-templated transcription"/>
    <property type="evidence" value="ECO:0007669"/>
    <property type="project" value="UniProtKB-UniRule"/>
</dbReference>
<comment type="function">
    <text evidence="6 8">DNA-dependent RNA polymerase catalyzes the transcription of DNA into RNA using the four ribonucleoside triphosphates as substrates.</text>
</comment>
<dbReference type="InterPro" id="IPR019462">
    <property type="entry name" value="DNA-dir_RNA_pol_bsu_external_1"/>
</dbReference>
<dbReference type="InterPro" id="IPR015712">
    <property type="entry name" value="DNA-dir_RNA_pol_su2"/>
</dbReference>
<proteinExistence type="inferred from homology"/>
<dbReference type="CDD" id="cd00653">
    <property type="entry name" value="RNA_pol_B_RPB2"/>
    <property type="match status" value="1"/>
</dbReference>
<evidence type="ECO:0000259" key="11">
    <source>
        <dbReference type="Pfam" id="PF04563"/>
    </source>
</evidence>
<protein>
    <recommendedName>
        <fullName evidence="6 8">DNA-directed RNA polymerase subunit beta</fullName>
        <shortName evidence="6">RNAP subunit beta</shortName>
        <ecNumber evidence="6 8">2.7.7.6</ecNumber>
    </recommendedName>
    <alternativeName>
        <fullName evidence="6">RNA polymerase subunit beta</fullName>
    </alternativeName>
    <alternativeName>
        <fullName evidence="6">Transcriptase subunit beta</fullName>
    </alternativeName>
</protein>